<dbReference type="Gene3D" id="3.40.33.10">
    <property type="entry name" value="CAP"/>
    <property type="match status" value="1"/>
</dbReference>
<name>A0ABC8ULV2_9AQUA</name>
<proteinExistence type="predicted"/>
<comment type="caution">
    <text evidence="2">The sequence shown here is derived from an EMBL/GenBank/DDBJ whole genome shotgun (WGS) entry which is preliminary data.</text>
</comment>
<feature type="domain" description="SCP" evidence="1">
    <location>
        <begin position="3"/>
        <end position="84"/>
    </location>
</feature>
<dbReference type="InterPro" id="IPR014044">
    <property type="entry name" value="CAP_dom"/>
</dbReference>
<evidence type="ECO:0000259" key="1">
    <source>
        <dbReference type="SMART" id="SM00198"/>
    </source>
</evidence>
<dbReference type="EMBL" id="CAUOFW020008193">
    <property type="protein sequence ID" value="CAK9181980.1"/>
    <property type="molecule type" value="Genomic_DNA"/>
</dbReference>
<evidence type="ECO:0000313" key="2">
    <source>
        <dbReference type="EMBL" id="CAK9181980.1"/>
    </source>
</evidence>
<evidence type="ECO:0000313" key="3">
    <source>
        <dbReference type="Proteomes" id="UP001642360"/>
    </source>
</evidence>
<dbReference type="SUPFAM" id="SSF55797">
    <property type="entry name" value="PR-1-like"/>
    <property type="match status" value="1"/>
</dbReference>
<keyword evidence="3" id="KW-1185">Reference proteome</keyword>
<organism evidence="2 3">
    <name type="scientific">Ilex paraguariensis</name>
    <name type="common">yerba mate</name>
    <dbReference type="NCBI Taxonomy" id="185542"/>
    <lineage>
        <taxon>Eukaryota</taxon>
        <taxon>Viridiplantae</taxon>
        <taxon>Streptophyta</taxon>
        <taxon>Embryophyta</taxon>
        <taxon>Tracheophyta</taxon>
        <taxon>Spermatophyta</taxon>
        <taxon>Magnoliopsida</taxon>
        <taxon>eudicotyledons</taxon>
        <taxon>Gunneridae</taxon>
        <taxon>Pentapetalae</taxon>
        <taxon>asterids</taxon>
        <taxon>campanulids</taxon>
        <taxon>Aquifoliales</taxon>
        <taxon>Aquifoliaceae</taxon>
        <taxon>Ilex</taxon>
    </lineage>
</organism>
<dbReference type="AlphaFoldDB" id="A0ABC8ULV2"/>
<reference evidence="2 3" key="1">
    <citation type="submission" date="2024-02" db="EMBL/GenBank/DDBJ databases">
        <authorList>
            <person name="Vignale AGUSTIN F."/>
            <person name="Sosa J E."/>
            <person name="Modenutti C."/>
        </authorList>
    </citation>
    <scope>NUCLEOTIDE SEQUENCE [LARGE SCALE GENOMIC DNA]</scope>
</reference>
<dbReference type="InterPro" id="IPR035940">
    <property type="entry name" value="CAP_sf"/>
</dbReference>
<sequence>MVNELRLCGKALYAGQYTGKHANDCELVHSGGDYGENMGKQKPVDPLEAIVWKGIVRLGCARVECNNGDVFAICSYDLPGNYIGERPFGDNYGWFKKFSKEL</sequence>
<protein>
    <recommendedName>
        <fullName evidence="1">SCP domain-containing protein</fullName>
    </recommendedName>
</protein>
<dbReference type="SMART" id="SM00198">
    <property type="entry name" value="SCP"/>
    <property type="match status" value="1"/>
</dbReference>
<dbReference type="Proteomes" id="UP001642360">
    <property type="component" value="Unassembled WGS sequence"/>
</dbReference>
<accession>A0ABC8ULV2</accession>
<gene>
    <name evidence="2" type="ORF">ILEXP_LOCUS52093</name>
</gene>